<dbReference type="KEGG" id="sti:Sthe_2431"/>
<comment type="similarity">
    <text evidence="7">Belongs to the binding-protein-dependent transport system permease family.</text>
</comment>
<reference evidence="10" key="1">
    <citation type="submission" date="2009-11" db="EMBL/GenBank/DDBJ databases">
        <title>The complete chromosome 1 of Sphaerobacter thermophilus DSM 20745.</title>
        <authorList>
            <person name="Lucas S."/>
            <person name="Copeland A."/>
            <person name="Lapidus A."/>
            <person name="Glavina del Rio T."/>
            <person name="Dalin E."/>
            <person name="Tice H."/>
            <person name="Bruce D."/>
            <person name="Goodwin L."/>
            <person name="Pitluck S."/>
            <person name="Kyrpides N."/>
            <person name="Mavromatis K."/>
            <person name="Ivanova N."/>
            <person name="Mikhailova N."/>
            <person name="LaButti K.M."/>
            <person name="Clum A."/>
            <person name="Sun H.I."/>
            <person name="Brettin T."/>
            <person name="Detter J.C."/>
            <person name="Han C."/>
            <person name="Larimer F."/>
            <person name="Land M."/>
            <person name="Hauser L."/>
            <person name="Markowitz V."/>
            <person name="Cheng J.F."/>
            <person name="Hugenholtz P."/>
            <person name="Woyke T."/>
            <person name="Wu D."/>
            <person name="Steenblock K."/>
            <person name="Schneider S."/>
            <person name="Pukall R."/>
            <person name="Goeker M."/>
            <person name="Klenk H.P."/>
            <person name="Eisen J.A."/>
        </authorList>
    </citation>
    <scope>NUCLEOTIDE SEQUENCE [LARGE SCALE GENOMIC DNA]</scope>
    <source>
        <strain evidence="10">ATCC 49802 / DSM 20745 / S 6022</strain>
    </source>
</reference>
<dbReference type="STRING" id="479434.Sthe_2431"/>
<dbReference type="Pfam" id="PF00528">
    <property type="entry name" value="BPD_transp_1"/>
    <property type="match status" value="1"/>
</dbReference>
<dbReference type="InterPro" id="IPR035906">
    <property type="entry name" value="MetI-like_sf"/>
</dbReference>
<evidence type="ECO:0000256" key="6">
    <source>
        <dbReference type="ARBA" id="ARBA00023136"/>
    </source>
</evidence>
<dbReference type="HOGENOM" id="CLU_036879_0_0_0"/>
<evidence type="ECO:0000256" key="2">
    <source>
        <dbReference type="ARBA" id="ARBA00022448"/>
    </source>
</evidence>
<feature type="transmembrane region" description="Helical" evidence="7">
    <location>
        <begin position="199"/>
        <end position="218"/>
    </location>
</feature>
<keyword evidence="2 7" id="KW-0813">Transport</keyword>
<dbReference type="Proteomes" id="UP000002027">
    <property type="component" value="Chromosome 1"/>
</dbReference>
<evidence type="ECO:0000313" key="9">
    <source>
        <dbReference type="EMBL" id="ACZ39846.1"/>
    </source>
</evidence>
<reference evidence="9 10" key="2">
    <citation type="journal article" date="2010" name="Stand. Genomic Sci.">
        <title>Complete genome sequence of Desulfohalobium retbaense type strain (HR(100)).</title>
        <authorList>
            <person name="Spring S."/>
            <person name="Nolan M."/>
            <person name="Lapidus A."/>
            <person name="Glavina Del Rio T."/>
            <person name="Copeland A."/>
            <person name="Tice H."/>
            <person name="Cheng J.F."/>
            <person name="Lucas S."/>
            <person name="Land M."/>
            <person name="Chen F."/>
            <person name="Bruce D."/>
            <person name="Goodwin L."/>
            <person name="Pitluck S."/>
            <person name="Ivanova N."/>
            <person name="Mavromatis K."/>
            <person name="Mikhailova N."/>
            <person name="Pati A."/>
            <person name="Chen A."/>
            <person name="Palaniappan K."/>
            <person name="Hauser L."/>
            <person name="Chang Y.J."/>
            <person name="Jeffries C.D."/>
            <person name="Munk C."/>
            <person name="Kiss H."/>
            <person name="Chain P."/>
            <person name="Han C."/>
            <person name="Brettin T."/>
            <person name="Detter J.C."/>
            <person name="Schuler E."/>
            <person name="Goker M."/>
            <person name="Rohde M."/>
            <person name="Bristow J."/>
            <person name="Eisen J.A."/>
            <person name="Markowitz V."/>
            <person name="Hugenholtz P."/>
            <person name="Kyrpides N.C."/>
            <person name="Klenk H.P."/>
        </authorList>
    </citation>
    <scope>NUCLEOTIDE SEQUENCE [LARGE SCALE GENOMIC DNA]</scope>
    <source>
        <strain evidence="10">ATCC 49802 / DSM 20745 / S 6022</strain>
    </source>
</reference>
<dbReference type="SUPFAM" id="SSF161098">
    <property type="entry name" value="MetI-like"/>
    <property type="match status" value="1"/>
</dbReference>
<keyword evidence="4 7" id="KW-0812">Transmembrane</keyword>
<dbReference type="PANTHER" id="PTHR43163:SF8">
    <property type="entry name" value="D,D-DIPEPTIDE TRANSPORT SYSTEM PERMEASE PROTEIN DDPB-RELATED"/>
    <property type="match status" value="1"/>
</dbReference>
<sequence>MRRLLLMPVLLLGIVTLTFVVSRTVPADPLASIVGERQLHNEQVVAAAKARWGLDKSLPEQYVIYVTNLLRGDLGTSFRTKSPVADDLLRRLPATLELTLAAMLFAVSVGVVLGMVAALKRDSWVDHVARLVALIGSSIPVFWAGLIALFIFYGKLGILPGPGRLDPQRNPPPELTGLYTIDALVALDFPLFWDALRHLVLPGVVLGWLVLGIISRLVRASLIEVLSQDYVRTARAKGLTETRVIVTHALRGALIPVLTIIGLSFASLIAGAVLTESIFAWPGIGSYAVEAARTLDFPAIMGVSIFVGAAYIVTNLVTDVAYALVDPRVRLS</sequence>
<organism evidence="9 10">
    <name type="scientific">Sphaerobacter thermophilus (strain ATCC 49802 / DSM 20745 / KCCM 41009 / NCIMB 13125 / S 6022)</name>
    <dbReference type="NCBI Taxonomy" id="479434"/>
    <lineage>
        <taxon>Bacteria</taxon>
        <taxon>Pseudomonadati</taxon>
        <taxon>Thermomicrobiota</taxon>
        <taxon>Thermomicrobia</taxon>
        <taxon>Sphaerobacterales</taxon>
        <taxon>Sphaerobacterineae</taxon>
        <taxon>Sphaerobacteraceae</taxon>
        <taxon>Sphaerobacter</taxon>
    </lineage>
</organism>
<comment type="subcellular location">
    <subcellularLocation>
        <location evidence="1 7">Cell membrane</location>
        <topology evidence="1 7">Multi-pass membrane protein</topology>
    </subcellularLocation>
</comment>
<dbReference type="PROSITE" id="PS50928">
    <property type="entry name" value="ABC_TM1"/>
    <property type="match status" value="1"/>
</dbReference>
<dbReference type="InterPro" id="IPR000515">
    <property type="entry name" value="MetI-like"/>
</dbReference>
<feature type="transmembrane region" description="Helical" evidence="7">
    <location>
        <begin position="98"/>
        <end position="119"/>
    </location>
</feature>
<gene>
    <name evidence="9" type="ordered locus">Sthe_2431</name>
</gene>
<dbReference type="InterPro" id="IPR045621">
    <property type="entry name" value="BPD_transp_1_N"/>
</dbReference>
<dbReference type="CDD" id="cd06261">
    <property type="entry name" value="TM_PBP2"/>
    <property type="match status" value="1"/>
</dbReference>
<dbReference type="AlphaFoldDB" id="D1C7X5"/>
<proteinExistence type="inferred from homology"/>
<evidence type="ECO:0000256" key="3">
    <source>
        <dbReference type="ARBA" id="ARBA00022475"/>
    </source>
</evidence>
<accession>D1C7X5</accession>
<dbReference type="GO" id="GO:0005886">
    <property type="term" value="C:plasma membrane"/>
    <property type="evidence" value="ECO:0007669"/>
    <property type="project" value="UniProtKB-SubCell"/>
</dbReference>
<dbReference type="InParanoid" id="D1C7X5"/>
<feature type="transmembrane region" description="Helical" evidence="7">
    <location>
        <begin position="299"/>
        <end position="325"/>
    </location>
</feature>
<feature type="transmembrane region" description="Helical" evidence="7">
    <location>
        <begin position="253"/>
        <end position="279"/>
    </location>
</feature>
<feature type="domain" description="ABC transmembrane type-1" evidence="8">
    <location>
        <begin position="92"/>
        <end position="318"/>
    </location>
</feature>
<evidence type="ECO:0000256" key="1">
    <source>
        <dbReference type="ARBA" id="ARBA00004651"/>
    </source>
</evidence>
<evidence type="ECO:0000256" key="4">
    <source>
        <dbReference type="ARBA" id="ARBA00022692"/>
    </source>
</evidence>
<feature type="transmembrane region" description="Helical" evidence="7">
    <location>
        <begin position="131"/>
        <end position="153"/>
    </location>
</feature>
<dbReference type="GO" id="GO:0071916">
    <property type="term" value="F:dipeptide transmembrane transporter activity"/>
    <property type="evidence" value="ECO:0007669"/>
    <property type="project" value="TreeGrafter"/>
</dbReference>
<keyword evidence="3" id="KW-1003">Cell membrane</keyword>
<protein>
    <submittedName>
        <fullName evidence="9">Binding-protein-dependent transport systems inner membrane component</fullName>
    </submittedName>
</protein>
<dbReference type="EMBL" id="CP001823">
    <property type="protein sequence ID" value="ACZ39846.1"/>
    <property type="molecule type" value="Genomic_DNA"/>
</dbReference>
<evidence type="ECO:0000313" key="10">
    <source>
        <dbReference type="Proteomes" id="UP000002027"/>
    </source>
</evidence>
<keyword evidence="10" id="KW-1185">Reference proteome</keyword>
<dbReference type="Gene3D" id="1.10.3720.10">
    <property type="entry name" value="MetI-like"/>
    <property type="match status" value="1"/>
</dbReference>
<evidence type="ECO:0000259" key="8">
    <source>
        <dbReference type="PROSITE" id="PS50928"/>
    </source>
</evidence>
<keyword evidence="5 7" id="KW-1133">Transmembrane helix</keyword>
<evidence type="ECO:0000256" key="5">
    <source>
        <dbReference type="ARBA" id="ARBA00022989"/>
    </source>
</evidence>
<dbReference type="PANTHER" id="PTHR43163">
    <property type="entry name" value="DIPEPTIDE TRANSPORT SYSTEM PERMEASE PROTEIN DPPB-RELATED"/>
    <property type="match status" value="1"/>
</dbReference>
<evidence type="ECO:0000256" key="7">
    <source>
        <dbReference type="RuleBase" id="RU363032"/>
    </source>
</evidence>
<dbReference type="eggNOG" id="COG0601">
    <property type="taxonomic scope" value="Bacteria"/>
</dbReference>
<name>D1C7X5_SPHTD</name>
<dbReference type="Pfam" id="PF19300">
    <property type="entry name" value="BPD_transp_1_N"/>
    <property type="match status" value="1"/>
</dbReference>
<keyword evidence="6 7" id="KW-0472">Membrane</keyword>